<dbReference type="Proteomes" id="UP001651158">
    <property type="component" value="Unassembled WGS sequence"/>
</dbReference>
<feature type="region of interest" description="Disordered" evidence="1">
    <location>
        <begin position="202"/>
        <end position="231"/>
    </location>
</feature>
<dbReference type="SUPFAM" id="SSF81383">
    <property type="entry name" value="F-box domain"/>
    <property type="match status" value="1"/>
</dbReference>
<gene>
    <name evidence="3" type="ORF">TcWFU_000726</name>
</gene>
<evidence type="ECO:0000313" key="3">
    <source>
        <dbReference type="EMBL" id="KAL5107277.1"/>
    </source>
</evidence>
<feature type="domain" description="F-box" evidence="2">
    <location>
        <begin position="1"/>
        <end position="41"/>
    </location>
</feature>
<reference evidence="3 4" key="1">
    <citation type="journal article" date="2022" name="Front. Cell. Infect. Microbiol.">
        <title>The Genomes of Two Strains of Taenia crassiceps the Animal Model for the Study of Human Cysticercosis.</title>
        <authorList>
            <person name="Bobes R.J."/>
            <person name="Estrada K."/>
            <person name="Rios-Valencia D.G."/>
            <person name="Calderon-Gallegos A."/>
            <person name="de la Torre P."/>
            <person name="Carrero J.C."/>
            <person name="Sanchez-Flores A."/>
            <person name="Laclette J.P."/>
        </authorList>
    </citation>
    <scope>NUCLEOTIDE SEQUENCE [LARGE SCALE GENOMIC DNA]</scope>
    <source>
        <strain evidence="3">WFUcys</strain>
    </source>
</reference>
<sequence length="820" mass="90910">MPKLVLVRIFAHLPWRDRAHAALVCKHWLNAFCAPEVWHAFTYHPPAQGLTRLQYDLKTYYLSKGIRNIGWHIQYLRFPETGDYFMLNRVLSLIAEFLESHPNPHKFSANSVVSTEILFPALAALEAALSPSSSSSPSLSPSERRKSSSLAAATDDSNGEGKLAQQEITEEIPLSILAEAVSGDPDLENSIKLAMRLQQREYERRSSSSDSSSSLESGIGISSHSRTGASSQLSSSAPIRFQFRSASTTAPPSTSVVTEGGQGGARGHRYQRSVSCKFPYPSNRLPYPPDTSNLPPPCVRAFSLDFHAEFDEASGVVYGSGGALFATIVRVLSQLKCLRALYLRNLFLSQSDARQLLIEVSTVAGPTLERASLLHVCKITHERPASSQSEVSLQSRFELTSAAAATTDDYDRYWYLRDPRWLGARPRLLGWNPLADLFALFPNLSRLEIALTQLTGPMLLRLIYQTQLSALILTQTDLSPRWMEYIHEEGVVTLQGVEESHSAMKVRTEHSSDEYYVDWGADVPVARHGAPSEHHSATLGGTADFWRPVASEFWHQAVCMRPALRVHVRLRFLYPRASSDLCVLALPALPAPLVSIVCVFGSGDQTATYRLFERSIPSITQYASTLTDIVLLTELDLGAVEAEEREKEQMARLNGRRLCFSYQSRQKRPQITSTQDILPQPLDDQLLRLLSACPNVSSLSIGGRLFSIHLTTASQICRLLVKAARARPRGGGGAQKPLPPVLRVDVGSIRLSGPIPQSATERDTSVFLELMRDCRGKEVESLMAKERAAECLIAAALGSPRWRFMRTDEFRRHVLNYAAV</sequence>
<dbReference type="Gene3D" id="1.20.1280.50">
    <property type="match status" value="1"/>
</dbReference>
<proteinExistence type="predicted"/>
<dbReference type="PROSITE" id="PS50181">
    <property type="entry name" value="FBOX"/>
    <property type="match status" value="1"/>
</dbReference>
<name>A0ABR4QCA8_9CEST</name>
<comment type="caution">
    <text evidence="3">The sequence shown here is derived from an EMBL/GenBank/DDBJ whole genome shotgun (WGS) entry which is preliminary data.</text>
</comment>
<accession>A0ABR4QCA8</accession>
<protein>
    <recommendedName>
        <fullName evidence="2">F-box domain-containing protein</fullName>
    </recommendedName>
</protein>
<dbReference type="InterPro" id="IPR001810">
    <property type="entry name" value="F-box_dom"/>
</dbReference>
<evidence type="ECO:0000256" key="1">
    <source>
        <dbReference type="SAM" id="MobiDB-lite"/>
    </source>
</evidence>
<dbReference type="EMBL" id="JAKROA010000004">
    <property type="protein sequence ID" value="KAL5107277.1"/>
    <property type="molecule type" value="Genomic_DNA"/>
</dbReference>
<dbReference type="PANTHER" id="PTHR20872">
    <property type="match status" value="1"/>
</dbReference>
<dbReference type="SMART" id="SM00256">
    <property type="entry name" value="FBOX"/>
    <property type="match status" value="1"/>
</dbReference>
<dbReference type="Pfam" id="PF12937">
    <property type="entry name" value="F-box-like"/>
    <property type="match status" value="1"/>
</dbReference>
<dbReference type="PANTHER" id="PTHR20872:SF1">
    <property type="entry name" value="F-BOX DOMAIN-CONTAINING PROTEIN"/>
    <property type="match status" value="1"/>
</dbReference>
<feature type="compositionally biased region" description="Low complexity" evidence="1">
    <location>
        <begin position="245"/>
        <end position="258"/>
    </location>
</feature>
<feature type="region of interest" description="Disordered" evidence="1">
    <location>
        <begin position="131"/>
        <end position="164"/>
    </location>
</feature>
<feature type="compositionally biased region" description="Low complexity" evidence="1">
    <location>
        <begin position="131"/>
        <end position="141"/>
    </location>
</feature>
<keyword evidence="4" id="KW-1185">Reference proteome</keyword>
<evidence type="ECO:0000313" key="4">
    <source>
        <dbReference type="Proteomes" id="UP001651158"/>
    </source>
</evidence>
<evidence type="ECO:0000259" key="2">
    <source>
        <dbReference type="PROSITE" id="PS50181"/>
    </source>
</evidence>
<feature type="region of interest" description="Disordered" evidence="1">
    <location>
        <begin position="245"/>
        <end position="268"/>
    </location>
</feature>
<dbReference type="InterPro" id="IPR036047">
    <property type="entry name" value="F-box-like_dom_sf"/>
</dbReference>
<organism evidence="3 4">
    <name type="scientific">Taenia crassiceps</name>
    <dbReference type="NCBI Taxonomy" id="6207"/>
    <lineage>
        <taxon>Eukaryota</taxon>
        <taxon>Metazoa</taxon>
        <taxon>Spiralia</taxon>
        <taxon>Lophotrochozoa</taxon>
        <taxon>Platyhelminthes</taxon>
        <taxon>Cestoda</taxon>
        <taxon>Eucestoda</taxon>
        <taxon>Cyclophyllidea</taxon>
        <taxon>Taeniidae</taxon>
        <taxon>Taenia</taxon>
    </lineage>
</organism>
<feature type="compositionally biased region" description="Low complexity" evidence="1">
    <location>
        <begin position="208"/>
        <end position="225"/>
    </location>
</feature>